<keyword evidence="2 4" id="KW-0808">Transferase</keyword>
<dbReference type="GO" id="GO:0006635">
    <property type="term" value="P:fatty acid beta-oxidation"/>
    <property type="evidence" value="ECO:0007669"/>
    <property type="project" value="TreeGrafter"/>
</dbReference>
<accession>H6SP56</accession>
<evidence type="ECO:0000259" key="6">
    <source>
        <dbReference type="Pfam" id="PF00108"/>
    </source>
</evidence>
<keyword evidence="3 4" id="KW-0012">Acyltransferase</keyword>
<reference evidence="8 9" key="1">
    <citation type="submission" date="2012-02" db="EMBL/GenBank/DDBJ databases">
        <title>Shotgun genome sequence of Phaeospirillum photometricum DSM 122.</title>
        <authorList>
            <person name="Duquesne K."/>
            <person name="Sturgis J."/>
        </authorList>
    </citation>
    <scope>NUCLEOTIDE SEQUENCE [LARGE SCALE GENOMIC DNA]</scope>
    <source>
        <strain evidence="9">DSM122</strain>
    </source>
</reference>
<dbReference type="Pfam" id="PF00108">
    <property type="entry name" value="Thiolase_N"/>
    <property type="match status" value="1"/>
</dbReference>
<keyword evidence="9" id="KW-1185">Reference proteome</keyword>
<evidence type="ECO:0000256" key="5">
    <source>
        <dbReference type="SAM" id="MobiDB-lite"/>
    </source>
</evidence>
<name>H6SP56_PARPM</name>
<evidence type="ECO:0000256" key="3">
    <source>
        <dbReference type="ARBA" id="ARBA00023315"/>
    </source>
</evidence>
<evidence type="ECO:0000256" key="2">
    <source>
        <dbReference type="ARBA" id="ARBA00022679"/>
    </source>
</evidence>
<gene>
    <name evidence="8" type="ORF">RSPPHO_00502</name>
</gene>
<evidence type="ECO:0000256" key="4">
    <source>
        <dbReference type="RuleBase" id="RU003557"/>
    </source>
</evidence>
<dbReference type="PANTHER" id="PTHR43853">
    <property type="entry name" value="3-KETOACYL-COA THIOLASE, PEROXISOMAL"/>
    <property type="match status" value="1"/>
</dbReference>
<dbReference type="GO" id="GO:0003985">
    <property type="term" value="F:acetyl-CoA C-acetyltransferase activity"/>
    <property type="evidence" value="ECO:0007669"/>
    <property type="project" value="UniProtKB-EC"/>
</dbReference>
<dbReference type="PATRIC" id="fig|1150469.3.peg.594"/>
<protein>
    <submittedName>
        <fullName evidence="8">Acetyl-CoA C-acetyltransferase</fullName>
        <ecNumber evidence="8">2.3.1.9</ecNumber>
    </submittedName>
</protein>
<dbReference type="InterPro" id="IPR020616">
    <property type="entry name" value="Thiolase_N"/>
</dbReference>
<feature type="domain" description="Thiolase N-terminal" evidence="6">
    <location>
        <begin position="64"/>
        <end position="306"/>
    </location>
</feature>
<evidence type="ECO:0000313" key="8">
    <source>
        <dbReference type="EMBL" id="CCG07128.1"/>
    </source>
</evidence>
<dbReference type="KEGG" id="rpm:RSPPHO_00502"/>
<feature type="domain" description="Thiolase C-terminal" evidence="7">
    <location>
        <begin position="324"/>
        <end position="436"/>
    </location>
</feature>
<dbReference type="InterPro" id="IPR016039">
    <property type="entry name" value="Thiolase-like"/>
</dbReference>
<dbReference type="PANTHER" id="PTHR43853:SF3">
    <property type="entry name" value="ACETYL-COA C-ACETYLTRANSFERASE YHFS-RELATED"/>
    <property type="match status" value="1"/>
</dbReference>
<evidence type="ECO:0000313" key="9">
    <source>
        <dbReference type="Proteomes" id="UP000033220"/>
    </source>
</evidence>
<dbReference type="GO" id="GO:0005737">
    <property type="term" value="C:cytoplasm"/>
    <property type="evidence" value="ECO:0007669"/>
    <property type="project" value="UniProtKB-ARBA"/>
</dbReference>
<dbReference type="eggNOG" id="COG0183">
    <property type="taxonomic scope" value="Bacteria"/>
</dbReference>
<dbReference type="EC" id="2.3.1.9" evidence="8"/>
<dbReference type="HOGENOM" id="CLU_031026_2_1_5"/>
<evidence type="ECO:0000256" key="1">
    <source>
        <dbReference type="ARBA" id="ARBA00010982"/>
    </source>
</evidence>
<dbReference type="GO" id="GO:0010124">
    <property type="term" value="P:phenylacetate catabolic process"/>
    <property type="evidence" value="ECO:0007669"/>
    <property type="project" value="TreeGrafter"/>
</dbReference>
<organism evidence="8 9">
    <name type="scientific">Pararhodospirillum photometricum DSM 122</name>
    <dbReference type="NCBI Taxonomy" id="1150469"/>
    <lineage>
        <taxon>Bacteria</taxon>
        <taxon>Pseudomonadati</taxon>
        <taxon>Pseudomonadota</taxon>
        <taxon>Alphaproteobacteria</taxon>
        <taxon>Rhodospirillales</taxon>
        <taxon>Rhodospirillaceae</taxon>
        <taxon>Pararhodospirillum</taxon>
    </lineage>
</organism>
<dbReference type="InterPro" id="IPR002155">
    <property type="entry name" value="Thiolase"/>
</dbReference>
<dbReference type="Pfam" id="PF02803">
    <property type="entry name" value="Thiolase_C"/>
    <property type="match status" value="1"/>
</dbReference>
<feature type="region of interest" description="Disordered" evidence="5">
    <location>
        <begin position="1"/>
        <end position="59"/>
    </location>
</feature>
<dbReference type="InterPro" id="IPR020617">
    <property type="entry name" value="Thiolase_C"/>
</dbReference>
<evidence type="ECO:0000259" key="7">
    <source>
        <dbReference type="Pfam" id="PF02803"/>
    </source>
</evidence>
<dbReference type="CDD" id="cd00751">
    <property type="entry name" value="thiolase"/>
    <property type="match status" value="1"/>
</dbReference>
<dbReference type="SUPFAM" id="SSF53901">
    <property type="entry name" value="Thiolase-like"/>
    <property type="match status" value="2"/>
</dbReference>
<dbReference type="AlphaFoldDB" id="H6SP56"/>
<sequence length="440" mass="44786">MRHSLLDGGQRPVAGGGLAGCRPFPARRCDQGRPVRRGRRHRSSGPAGSQNSLTRGEHPMPEAVILAARRTAIGRAGGQFRTLSAPRLMAPVLRALLDDCGLQEAEVDRVIVGNARSGGNIARACALEAGLPPEVPAVSVDMQCASGLEAILQALWMIQAGAARLILAGGVESTSTAPWMVERPLSATATPRFMVQTPFCGDAGADSSVVQAAEAMIRACGIDRAQQDAYTAASHTRTLAAREAGRFDFEIVSVLGGDPEGDEAPRAGLGVDRLARLPPLAAEGTVTTGNSAVPADGAAAVVVMEATLARALGAPGAMRLIDGVAGGVDPGLSGLGAVPAARRLCRRAGDLGLDSLDQIEINEVYAGQVLSCLNQLGLGTDTVNPGGGTLALGHPVGAVGALLTVRLFHDLMSAPGRRGAVLVSSAAGLGLAALFETGAL</sequence>
<proteinExistence type="inferred from homology"/>
<dbReference type="STRING" id="1150469.RSPPHO_00502"/>
<feature type="compositionally biased region" description="Basic residues" evidence="5">
    <location>
        <begin position="34"/>
        <end position="43"/>
    </location>
</feature>
<dbReference type="Proteomes" id="UP000033220">
    <property type="component" value="Chromosome DSM 122"/>
</dbReference>
<dbReference type="PIRSF" id="PIRSF000429">
    <property type="entry name" value="Ac-CoA_Ac_transf"/>
    <property type="match status" value="1"/>
</dbReference>
<comment type="similarity">
    <text evidence="1 4">Belongs to the thiolase-like superfamily. Thiolase family.</text>
</comment>
<dbReference type="Gene3D" id="3.40.47.10">
    <property type="match status" value="1"/>
</dbReference>
<dbReference type="EMBL" id="HE663493">
    <property type="protein sequence ID" value="CCG07128.1"/>
    <property type="molecule type" value="Genomic_DNA"/>
</dbReference>
<dbReference type="InterPro" id="IPR050215">
    <property type="entry name" value="Thiolase-like_sf_Thiolase"/>
</dbReference>
<dbReference type="NCBIfam" id="TIGR01930">
    <property type="entry name" value="AcCoA-C-Actrans"/>
    <property type="match status" value="1"/>
</dbReference>